<organism evidence="3 4">
    <name type="scientific">Parerythrobacter lacustris</name>
    <dbReference type="NCBI Taxonomy" id="2969984"/>
    <lineage>
        <taxon>Bacteria</taxon>
        <taxon>Pseudomonadati</taxon>
        <taxon>Pseudomonadota</taxon>
        <taxon>Alphaproteobacteria</taxon>
        <taxon>Sphingomonadales</taxon>
        <taxon>Erythrobacteraceae</taxon>
        <taxon>Parerythrobacter</taxon>
    </lineage>
</organism>
<comment type="caution">
    <text evidence="3">The sequence shown here is derived from an EMBL/GenBank/DDBJ whole genome shotgun (WGS) entry which is preliminary data.</text>
</comment>
<dbReference type="PANTHER" id="PTHR38590">
    <property type="entry name" value="BLL0828 PROTEIN"/>
    <property type="match status" value="1"/>
</dbReference>
<dbReference type="InterPro" id="IPR011335">
    <property type="entry name" value="Restrct_endonuc-II-like"/>
</dbReference>
<keyword evidence="3" id="KW-0378">Hydrolase</keyword>
<evidence type="ECO:0000313" key="4">
    <source>
        <dbReference type="Proteomes" id="UP001206067"/>
    </source>
</evidence>
<dbReference type="Pfam" id="PF04480">
    <property type="entry name" value="DUF559"/>
    <property type="match status" value="1"/>
</dbReference>
<feature type="domain" description="DUF559" evidence="2">
    <location>
        <begin position="1"/>
        <end position="100"/>
    </location>
</feature>
<keyword evidence="3" id="KW-0255">Endonuclease</keyword>
<evidence type="ECO:0000313" key="3">
    <source>
        <dbReference type="EMBL" id="MCR2833948.1"/>
    </source>
</evidence>
<feature type="region of interest" description="Disordered" evidence="1">
    <location>
        <begin position="103"/>
        <end position="129"/>
    </location>
</feature>
<dbReference type="InterPro" id="IPR047216">
    <property type="entry name" value="Endonuclease_DUF559_bact"/>
</dbReference>
<dbReference type="Gene3D" id="3.40.960.10">
    <property type="entry name" value="VSR Endonuclease"/>
    <property type="match status" value="1"/>
</dbReference>
<proteinExistence type="predicted"/>
<dbReference type="Proteomes" id="UP001206067">
    <property type="component" value="Unassembled WGS sequence"/>
</dbReference>
<sequence>MRSNATEPERILWHHLRSRQLADVRFNRQFPIGQFICDFVARGPRLVVELDGETHASDDARASDARRTAFLNAQGYTVIRFWNHEVMDSVEGVLHRIELTLADMPSPSPSRKREGSLWAPPREKGVNRC</sequence>
<dbReference type="GO" id="GO:0004519">
    <property type="term" value="F:endonuclease activity"/>
    <property type="evidence" value="ECO:0007669"/>
    <property type="project" value="UniProtKB-KW"/>
</dbReference>
<evidence type="ECO:0000256" key="1">
    <source>
        <dbReference type="SAM" id="MobiDB-lite"/>
    </source>
</evidence>
<dbReference type="CDD" id="cd01038">
    <property type="entry name" value="Endonuclease_DUF559"/>
    <property type="match status" value="1"/>
</dbReference>
<keyword evidence="3" id="KW-0540">Nuclease</keyword>
<feature type="compositionally biased region" description="Basic and acidic residues" evidence="1">
    <location>
        <begin position="111"/>
        <end position="129"/>
    </location>
</feature>
<gene>
    <name evidence="3" type="ORF">NSO95_08310</name>
</gene>
<dbReference type="InterPro" id="IPR007569">
    <property type="entry name" value="DUF559"/>
</dbReference>
<name>A0ABT1XQL4_9SPHN</name>
<dbReference type="EMBL" id="JANKHH010000004">
    <property type="protein sequence ID" value="MCR2833948.1"/>
    <property type="molecule type" value="Genomic_DNA"/>
</dbReference>
<keyword evidence="4" id="KW-1185">Reference proteome</keyword>
<protein>
    <submittedName>
        <fullName evidence="3">Endonuclease domain-containing protein</fullName>
    </submittedName>
</protein>
<dbReference type="PANTHER" id="PTHR38590:SF1">
    <property type="entry name" value="BLL0828 PROTEIN"/>
    <property type="match status" value="1"/>
</dbReference>
<accession>A0ABT1XQL4</accession>
<dbReference type="SUPFAM" id="SSF52980">
    <property type="entry name" value="Restriction endonuclease-like"/>
    <property type="match status" value="1"/>
</dbReference>
<reference evidence="3 4" key="1">
    <citation type="submission" date="2022-08" db="EMBL/GenBank/DDBJ databases">
        <title>Polyphasic taxonomy analysis of Qipengyuania sp.RS5-5.</title>
        <authorList>
            <person name="Xamxidin M."/>
            <person name="Wu M."/>
        </authorList>
    </citation>
    <scope>NUCLEOTIDE SEQUENCE [LARGE SCALE GENOMIC DNA]</scope>
    <source>
        <strain evidence="3 4">RS5-5</strain>
    </source>
</reference>
<evidence type="ECO:0000259" key="2">
    <source>
        <dbReference type="Pfam" id="PF04480"/>
    </source>
</evidence>